<evidence type="ECO:0000313" key="1">
    <source>
        <dbReference type="EMBL" id="EYB91532.1"/>
    </source>
</evidence>
<gene>
    <name evidence="1" type="primary">Acey_s0205.g1951</name>
    <name evidence="1" type="ORF">Y032_0205g1951</name>
</gene>
<dbReference type="Pfam" id="PF17351">
    <property type="entry name" value="DUF5380"/>
    <property type="match status" value="1"/>
</dbReference>
<proteinExistence type="predicted"/>
<sequence>MTEGNLPRRAEMATGLPSHKRIKNCMKPVFTVDEKWCLYVNIMRSPPWFGKDEQHEPQPKAGICSSDSLTDLHKAMKEKRKEVAQDVIAKVINESIPYATDAPQPALAEYETFHQNKKVNYIKDKEGKLIFREFRRLSIAHAMNRIKGVDMDTLSGRNSPFKDM</sequence>
<dbReference type="EMBL" id="JARK01001541">
    <property type="protein sequence ID" value="EYB91532.1"/>
    <property type="molecule type" value="Genomic_DNA"/>
</dbReference>
<dbReference type="InterPro" id="IPR020376">
    <property type="entry name" value="Uncharacterised_F46C5.1"/>
</dbReference>
<dbReference type="GO" id="GO:0003676">
    <property type="term" value="F:nucleic acid binding"/>
    <property type="evidence" value="ECO:0007669"/>
    <property type="project" value="InterPro"/>
</dbReference>
<dbReference type="OrthoDB" id="5839838at2759"/>
<dbReference type="Proteomes" id="UP000024635">
    <property type="component" value="Unassembled WGS sequence"/>
</dbReference>
<comment type="caution">
    <text evidence="1">The sequence shown here is derived from an EMBL/GenBank/DDBJ whole genome shotgun (WGS) entry which is preliminary data.</text>
</comment>
<organism evidence="1 2">
    <name type="scientific">Ancylostoma ceylanicum</name>
    <dbReference type="NCBI Taxonomy" id="53326"/>
    <lineage>
        <taxon>Eukaryota</taxon>
        <taxon>Metazoa</taxon>
        <taxon>Ecdysozoa</taxon>
        <taxon>Nematoda</taxon>
        <taxon>Chromadorea</taxon>
        <taxon>Rhabditida</taxon>
        <taxon>Rhabditina</taxon>
        <taxon>Rhabditomorpha</taxon>
        <taxon>Strongyloidea</taxon>
        <taxon>Ancylostomatidae</taxon>
        <taxon>Ancylostomatinae</taxon>
        <taxon>Ancylostoma</taxon>
    </lineage>
</organism>
<dbReference type="AlphaFoldDB" id="A0A016SMI8"/>
<dbReference type="InterPro" id="IPR036397">
    <property type="entry name" value="RNaseH_sf"/>
</dbReference>
<protein>
    <submittedName>
        <fullName evidence="1">Uncharacterized protein</fullName>
    </submittedName>
</protein>
<keyword evidence="2" id="KW-1185">Reference proteome</keyword>
<name>A0A016SMI8_9BILA</name>
<accession>A0A016SMI8</accession>
<evidence type="ECO:0000313" key="2">
    <source>
        <dbReference type="Proteomes" id="UP000024635"/>
    </source>
</evidence>
<dbReference type="Gene3D" id="3.30.420.10">
    <property type="entry name" value="Ribonuclease H-like superfamily/Ribonuclease H"/>
    <property type="match status" value="1"/>
</dbReference>
<reference evidence="2" key="1">
    <citation type="journal article" date="2015" name="Nat. Genet.">
        <title>The genome and transcriptome of the zoonotic hookworm Ancylostoma ceylanicum identify infection-specific gene families.</title>
        <authorList>
            <person name="Schwarz E.M."/>
            <person name="Hu Y."/>
            <person name="Antoshechkin I."/>
            <person name="Miller M.M."/>
            <person name="Sternberg P.W."/>
            <person name="Aroian R.V."/>
        </authorList>
    </citation>
    <scope>NUCLEOTIDE SEQUENCE</scope>
    <source>
        <strain evidence="2">HY135</strain>
    </source>
</reference>